<feature type="compositionally biased region" description="Polar residues" evidence="1">
    <location>
        <begin position="55"/>
        <end position="75"/>
    </location>
</feature>
<sequence>MTVHSRAPWEIEEGGGEQPELDSAGIKGAFKFAKRDAVKKPRQQDIRNAVEPRSSFESVQSRGKQSFDTTSSQVSAGGALL</sequence>
<evidence type="ECO:0000256" key="1">
    <source>
        <dbReference type="SAM" id="MobiDB-lite"/>
    </source>
</evidence>
<reference evidence="2 3" key="1">
    <citation type="journal article" date="2012" name="BMC Genomics">
        <title>Comparative genomics of the white-rot fungi, Phanerochaete carnosa and P. chrysosporium, to elucidate the genetic basis of the distinct wood types they colonize.</title>
        <authorList>
            <person name="Suzuki H."/>
            <person name="MacDonald J."/>
            <person name="Syed K."/>
            <person name="Salamov A."/>
            <person name="Hori C."/>
            <person name="Aerts A."/>
            <person name="Henrissat B."/>
            <person name="Wiebenga A."/>
            <person name="vanKuyk P.A."/>
            <person name="Barry K."/>
            <person name="Lindquist E."/>
            <person name="LaButti K."/>
            <person name="Lapidus A."/>
            <person name="Lucas S."/>
            <person name="Coutinho P."/>
            <person name="Gong Y."/>
            <person name="Samejima M."/>
            <person name="Mahadevan R."/>
            <person name="Abou-Zaid M."/>
            <person name="de Vries R.P."/>
            <person name="Igarashi K."/>
            <person name="Yadav J.S."/>
            <person name="Grigoriev I.V."/>
            <person name="Master E.R."/>
        </authorList>
    </citation>
    <scope>NUCLEOTIDE SEQUENCE [LARGE SCALE GENOMIC DNA]</scope>
    <source>
        <strain evidence="2 3">HHB-10118-sp</strain>
    </source>
</reference>
<dbReference type="GeneID" id="18914152"/>
<keyword evidence="3" id="KW-1185">Reference proteome</keyword>
<feature type="compositionally biased region" description="Basic and acidic residues" evidence="1">
    <location>
        <begin position="33"/>
        <end position="50"/>
    </location>
</feature>
<dbReference type="RefSeq" id="XP_007390641.1">
    <property type="nucleotide sequence ID" value="XM_007390579.1"/>
</dbReference>
<evidence type="ECO:0000313" key="3">
    <source>
        <dbReference type="Proteomes" id="UP000008370"/>
    </source>
</evidence>
<accession>K5WB75</accession>
<feature type="region of interest" description="Disordered" evidence="1">
    <location>
        <begin position="1"/>
        <end position="81"/>
    </location>
</feature>
<protein>
    <submittedName>
        <fullName evidence="2">Uncharacterized protein</fullName>
    </submittedName>
</protein>
<gene>
    <name evidence="2" type="ORF">PHACADRAFT_247673</name>
</gene>
<dbReference type="InParanoid" id="K5WB75"/>
<dbReference type="OrthoDB" id="2565072at2759"/>
<dbReference type="HOGENOM" id="CLU_2574622_0_0_1"/>
<dbReference type="KEGG" id="pco:PHACADRAFT_247673"/>
<dbReference type="AlphaFoldDB" id="K5WB75"/>
<dbReference type="EMBL" id="JH930468">
    <property type="protein sequence ID" value="EKM61213.1"/>
    <property type="molecule type" value="Genomic_DNA"/>
</dbReference>
<dbReference type="Proteomes" id="UP000008370">
    <property type="component" value="Unassembled WGS sequence"/>
</dbReference>
<name>K5WB75_PHACS</name>
<proteinExistence type="predicted"/>
<organism evidence="2 3">
    <name type="scientific">Phanerochaete carnosa (strain HHB-10118-sp)</name>
    <name type="common">White-rot fungus</name>
    <name type="synonym">Peniophora carnosa</name>
    <dbReference type="NCBI Taxonomy" id="650164"/>
    <lineage>
        <taxon>Eukaryota</taxon>
        <taxon>Fungi</taxon>
        <taxon>Dikarya</taxon>
        <taxon>Basidiomycota</taxon>
        <taxon>Agaricomycotina</taxon>
        <taxon>Agaricomycetes</taxon>
        <taxon>Polyporales</taxon>
        <taxon>Phanerochaetaceae</taxon>
        <taxon>Phanerochaete</taxon>
    </lineage>
</organism>
<evidence type="ECO:0000313" key="2">
    <source>
        <dbReference type="EMBL" id="EKM61213.1"/>
    </source>
</evidence>